<dbReference type="RefSeq" id="WP_329354543.1">
    <property type="nucleotide sequence ID" value="NZ_CP108640.1"/>
</dbReference>
<evidence type="ECO:0000313" key="3">
    <source>
        <dbReference type="Proteomes" id="UP001431926"/>
    </source>
</evidence>
<dbReference type="EMBL" id="CP109491">
    <property type="protein sequence ID" value="WUX35406.1"/>
    <property type="molecule type" value="Genomic_DNA"/>
</dbReference>
<reference evidence="2" key="1">
    <citation type="submission" date="2022-10" db="EMBL/GenBank/DDBJ databases">
        <title>The complete genomes of actinobacterial strains from the NBC collection.</title>
        <authorList>
            <person name="Joergensen T.S."/>
            <person name="Alvarez Arevalo M."/>
            <person name="Sterndorff E.B."/>
            <person name="Faurdal D."/>
            <person name="Vuksanovic O."/>
            <person name="Mourched A.-S."/>
            <person name="Charusanti P."/>
            <person name="Shaw S."/>
            <person name="Blin K."/>
            <person name="Weber T."/>
        </authorList>
    </citation>
    <scope>NUCLEOTIDE SEQUENCE</scope>
    <source>
        <strain evidence="2">NBC_01436</strain>
    </source>
</reference>
<organism evidence="2 3">
    <name type="scientific">Streptomyces anulatus</name>
    <name type="common">Streptomyces chrysomallus</name>
    <dbReference type="NCBI Taxonomy" id="1892"/>
    <lineage>
        <taxon>Bacteria</taxon>
        <taxon>Bacillati</taxon>
        <taxon>Actinomycetota</taxon>
        <taxon>Actinomycetes</taxon>
        <taxon>Kitasatosporales</taxon>
        <taxon>Streptomycetaceae</taxon>
        <taxon>Streptomyces</taxon>
    </lineage>
</organism>
<evidence type="ECO:0000256" key="1">
    <source>
        <dbReference type="SAM" id="MobiDB-lite"/>
    </source>
</evidence>
<dbReference type="Proteomes" id="UP001431926">
    <property type="component" value="Chromosome"/>
</dbReference>
<accession>A0ABZ1Z9F8</accession>
<keyword evidence="3" id="KW-1185">Reference proteome</keyword>
<proteinExistence type="predicted"/>
<feature type="compositionally biased region" description="Basic and acidic residues" evidence="1">
    <location>
        <begin position="1"/>
        <end position="10"/>
    </location>
</feature>
<evidence type="ECO:0000313" key="2">
    <source>
        <dbReference type="EMBL" id="WUX35406.1"/>
    </source>
</evidence>
<gene>
    <name evidence="2" type="ORF">OG367_03840</name>
</gene>
<protein>
    <submittedName>
        <fullName evidence="2">Uncharacterized protein</fullName>
    </submittedName>
</protein>
<sequence>MANHAQQRDDGYEESQSGTEAGIRRSPSLPLSHHHSIAATFVAPL</sequence>
<name>A0ABZ1Z9F8_STRAQ</name>
<feature type="region of interest" description="Disordered" evidence="1">
    <location>
        <begin position="1"/>
        <end position="34"/>
    </location>
</feature>